<feature type="compositionally biased region" description="Basic and acidic residues" evidence="1">
    <location>
        <begin position="67"/>
        <end position="95"/>
    </location>
</feature>
<reference evidence="2" key="1">
    <citation type="journal article" date="2023" name="Mol. Phylogenet. Evol.">
        <title>Genome-scale phylogeny and comparative genomics of the fungal order Sordariales.</title>
        <authorList>
            <person name="Hensen N."/>
            <person name="Bonometti L."/>
            <person name="Westerberg I."/>
            <person name="Brannstrom I.O."/>
            <person name="Guillou S."/>
            <person name="Cros-Aarteil S."/>
            <person name="Calhoun S."/>
            <person name="Haridas S."/>
            <person name="Kuo A."/>
            <person name="Mondo S."/>
            <person name="Pangilinan J."/>
            <person name="Riley R."/>
            <person name="LaButti K."/>
            <person name="Andreopoulos B."/>
            <person name="Lipzen A."/>
            <person name="Chen C."/>
            <person name="Yan M."/>
            <person name="Daum C."/>
            <person name="Ng V."/>
            <person name="Clum A."/>
            <person name="Steindorff A."/>
            <person name="Ohm R.A."/>
            <person name="Martin F."/>
            <person name="Silar P."/>
            <person name="Natvig D.O."/>
            <person name="Lalanne C."/>
            <person name="Gautier V."/>
            <person name="Ament-Velasquez S.L."/>
            <person name="Kruys A."/>
            <person name="Hutchinson M.I."/>
            <person name="Powell A.J."/>
            <person name="Barry K."/>
            <person name="Miller A.N."/>
            <person name="Grigoriev I.V."/>
            <person name="Debuchy R."/>
            <person name="Gladieux P."/>
            <person name="Hiltunen Thoren M."/>
            <person name="Johannesson H."/>
        </authorList>
    </citation>
    <scope>NUCLEOTIDE SEQUENCE</scope>
    <source>
        <strain evidence="2">FGSC 1904</strain>
    </source>
</reference>
<sequence length="120" mass="13633">MCGNNIERYRCGHSIFAGINYCPDYFRLTADGTPLCMGINSENNAGQMNITVRHQDHCDACVAKRKAEREAKVGKEWDKEGKDSKRKRNDGDKGSQGRIKRPWREGEGGERKIMKWKGGQ</sequence>
<organism evidence="2 3">
    <name type="scientific">Sordaria brevicollis</name>
    <dbReference type="NCBI Taxonomy" id="83679"/>
    <lineage>
        <taxon>Eukaryota</taxon>
        <taxon>Fungi</taxon>
        <taxon>Dikarya</taxon>
        <taxon>Ascomycota</taxon>
        <taxon>Pezizomycotina</taxon>
        <taxon>Sordariomycetes</taxon>
        <taxon>Sordariomycetidae</taxon>
        <taxon>Sordariales</taxon>
        <taxon>Sordariaceae</taxon>
        <taxon>Sordaria</taxon>
    </lineage>
</organism>
<feature type="region of interest" description="Disordered" evidence="1">
    <location>
        <begin position="67"/>
        <end position="120"/>
    </location>
</feature>
<proteinExistence type="predicted"/>
<dbReference type="AlphaFoldDB" id="A0AAE0UFH7"/>
<comment type="caution">
    <text evidence="2">The sequence shown here is derived from an EMBL/GenBank/DDBJ whole genome shotgun (WGS) entry which is preliminary data.</text>
</comment>
<feature type="compositionally biased region" description="Basic and acidic residues" evidence="1">
    <location>
        <begin position="102"/>
        <end position="113"/>
    </location>
</feature>
<evidence type="ECO:0000313" key="2">
    <source>
        <dbReference type="EMBL" id="KAK3402217.1"/>
    </source>
</evidence>
<evidence type="ECO:0000256" key="1">
    <source>
        <dbReference type="SAM" id="MobiDB-lite"/>
    </source>
</evidence>
<dbReference type="Proteomes" id="UP001281003">
    <property type="component" value="Unassembled WGS sequence"/>
</dbReference>
<dbReference type="EMBL" id="JAUTDP010000002">
    <property type="protein sequence ID" value="KAK3402217.1"/>
    <property type="molecule type" value="Genomic_DNA"/>
</dbReference>
<gene>
    <name evidence="2" type="ORF">B0T20DRAFT_390119</name>
</gene>
<protein>
    <submittedName>
        <fullName evidence="2">Uncharacterized protein</fullName>
    </submittedName>
</protein>
<name>A0AAE0UFH7_SORBR</name>
<accession>A0AAE0UFH7</accession>
<keyword evidence="3" id="KW-1185">Reference proteome</keyword>
<evidence type="ECO:0000313" key="3">
    <source>
        <dbReference type="Proteomes" id="UP001281003"/>
    </source>
</evidence>
<reference evidence="2" key="2">
    <citation type="submission" date="2023-07" db="EMBL/GenBank/DDBJ databases">
        <authorList>
            <consortium name="Lawrence Berkeley National Laboratory"/>
            <person name="Haridas S."/>
            <person name="Hensen N."/>
            <person name="Bonometti L."/>
            <person name="Westerberg I."/>
            <person name="Brannstrom I.O."/>
            <person name="Guillou S."/>
            <person name="Cros-Aarteil S."/>
            <person name="Calhoun S."/>
            <person name="Kuo A."/>
            <person name="Mondo S."/>
            <person name="Pangilinan J."/>
            <person name="Riley R."/>
            <person name="LaButti K."/>
            <person name="Andreopoulos B."/>
            <person name="Lipzen A."/>
            <person name="Chen C."/>
            <person name="Yanf M."/>
            <person name="Daum C."/>
            <person name="Ng V."/>
            <person name="Clum A."/>
            <person name="Steindorff A."/>
            <person name="Ohm R."/>
            <person name="Martin F."/>
            <person name="Silar P."/>
            <person name="Natvig D."/>
            <person name="Lalanne C."/>
            <person name="Gautier V."/>
            <person name="Ament-velasquez S.L."/>
            <person name="Kruys A."/>
            <person name="Hutchinson M.I."/>
            <person name="Powell A.J."/>
            <person name="Barry K."/>
            <person name="Miller A.N."/>
            <person name="Grigoriev I.V."/>
            <person name="Debuchy R."/>
            <person name="Gladieux P."/>
            <person name="Thoren M.H."/>
            <person name="Johannesson H."/>
        </authorList>
    </citation>
    <scope>NUCLEOTIDE SEQUENCE</scope>
    <source>
        <strain evidence="2">FGSC 1904</strain>
    </source>
</reference>